<dbReference type="GO" id="GO:0004842">
    <property type="term" value="F:ubiquitin-protein transferase activity"/>
    <property type="evidence" value="ECO:0007669"/>
    <property type="project" value="InterPro"/>
</dbReference>
<sequence>MFDGRRNLNIDPYCNDLEKSKDDEDDIPDEILERPAFQLERDEANEMVESQHHLSTPVTTSTRTSNQCSDGEYRNYVSIIDIDDDISDNDDPQLQVAIEESLTKTDTKEESQSVQELLNVFQSTNISTSESTSLNANITVSRKSVFSSTQRAIGRKRFTFFKRVIIAFAGEEAVDDGGPTREFFRLLMREISESSIFHGSWFSHDLGLLADSRYELAGKLVAWSILHGGSGPRCLSSVGYDLQQSVHVTLADGVNAVNDMEMKSMLQEFMNCSSEDTFTSLVNQHGDKIAEFGYPKIYCCNLSNKSEMIESLLKQHFVYGVHAEVSQFFNGLNSIGQLGDMILQNKQLFDLILGNQNPSLTKSSFMKLYKINSSEEGSNQRSKEDSTIYCFEIFLQDLEEGDVTGLSLEDLLVFITGADCLPPLGFSKNIIVDFYNFEENSRRRPYASTCGLYFFLPRGFEDPVEFSKFMREALLECHGFGKL</sequence>
<dbReference type="PROSITE" id="PS50237">
    <property type="entry name" value="HECT"/>
    <property type="match status" value="1"/>
</dbReference>
<dbReference type="AlphaFoldDB" id="A0A6S7JVG6"/>
<organism evidence="3 4">
    <name type="scientific">Paramuricea clavata</name>
    <name type="common">Red gorgonian</name>
    <name type="synonym">Violescent sea-whip</name>
    <dbReference type="NCBI Taxonomy" id="317549"/>
    <lineage>
        <taxon>Eukaryota</taxon>
        <taxon>Metazoa</taxon>
        <taxon>Cnidaria</taxon>
        <taxon>Anthozoa</taxon>
        <taxon>Octocorallia</taxon>
        <taxon>Malacalcyonacea</taxon>
        <taxon>Plexauridae</taxon>
        <taxon>Paramuricea</taxon>
    </lineage>
</organism>
<dbReference type="Proteomes" id="UP001152795">
    <property type="component" value="Unassembled WGS sequence"/>
</dbReference>
<evidence type="ECO:0000256" key="1">
    <source>
        <dbReference type="ARBA" id="ARBA00022786"/>
    </source>
</evidence>
<comment type="caution">
    <text evidence="3">The sequence shown here is derived from an EMBL/GenBank/DDBJ whole genome shotgun (WGS) entry which is preliminary data.</text>
</comment>
<accession>A0A6S7JVG6</accession>
<keyword evidence="4" id="KW-1185">Reference proteome</keyword>
<dbReference type="SMART" id="SM00119">
    <property type="entry name" value="HECTc"/>
    <property type="match status" value="1"/>
</dbReference>
<dbReference type="SUPFAM" id="SSF56204">
    <property type="entry name" value="Hect, E3 ligase catalytic domain"/>
    <property type="match status" value="1"/>
</dbReference>
<dbReference type="GO" id="GO:0016874">
    <property type="term" value="F:ligase activity"/>
    <property type="evidence" value="ECO:0007669"/>
    <property type="project" value="UniProtKB-KW"/>
</dbReference>
<dbReference type="Gene3D" id="3.90.1750.10">
    <property type="entry name" value="Hect, E3 ligase catalytic domains"/>
    <property type="match status" value="1"/>
</dbReference>
<gene>
    <name evidence="3" type="ORF">PACLA_8A085485</name>
</gene>
<evidence type="ECO:0000313" key="4">
    <source>
        <dbReference type="Proteomes" id="UP001152795"/>
    </source>
</evidence>
<feature type="domain" description="HECT" evidence="2">
    <location>
        <begin position="156"/>
        <end position="483"/>
    </location>
</feature>
<dbReference type="InterPro" id="IPR000569">
    <property type="entry name" value="HECT_dom"/>
</dbReference>
<keyword evidence="3" id="KW-0436">Ligase</keyword>
<name>A0A6S7JVG6_PARCT</name>
<reference evidence="3" key="1">
    <citation type="submission" date="2020-04" db="EMBL/GenBank/DDBJ databases">
        <authorList>
            <person name="Alioto T."/>
            <person name="Alioto T."/>
            <person name="Gomez Garrido J."/>
        </authorList>
    </citation>
    <scope>NUCLEOTIDE SEQUENCE</scope>
    <source>
        <strain evidence="3">A484AB</strain>
    </source>
</reference>
<keyword evidence="1" id="KW-0833">Ubl conjugation pathway</keyword>
<proteinExistence type="predicted"/>
<dbReference type="Pfam" id="PF00632">
    <property type="entry name" value="HECT"/>
    <property type="match status" value="1"/>
</dbReference>
<evidence type="ECO:0000313" key="3">
    <source>
        <dbReference type="EMBL" id="CAB4014108.1"/>
    </source>
</evidence>
<dbReference type="Gene3D" id="3.30.2410.10">
    <property type="entry name" value="Hect, E3 ligase catalytic domain"/>
    <property type="match status" value="1"/>
</dbReference>
<evidence type="ECO:0000259" key="2">
    <source>
        <dbReference type="PROSITE" id="PS50237"/>
    </source>
</evidence>
<dbReference type="EMBL" id="CACRXK020008154">
    <property type="protein sequence ID" value="CAB4014108.1"/>
    <property type="molecule type" value="Genomic_DNA"/>
</dbReference>
<dbReference type="OrthoDB" id="5980715at2759"/>
<dbReference type="InterPro" id="IPR035983">
    <property type="entry name" value="Hect_E3_ubiquitin_ligase"/>
</dbReference>
<protein>
    <submittedName>
        <fullName evidence="3">G2 M phase-specific E3 ubiquitin- ligase-like</fullName>
    </submittedName>
</protein>